<dbReference type="InterPro" id="IPR045857">
    <property type="entry name" value="O16G_dom_2"/>
</dbReference>
<dbReference type="EMBL" id="BSER01000009">
    <property type="protein sequence ID" value="GLJ96328.1"/>
    <property type="molecule type" value="Genomic_DNA"/>
</dbReference>
<comment type="similarity">
    <text evidence="1">Belongs to the glycosyl hydrolase 13 family.</text>
</comment>
<dbReference type="Gene3D" id="3.20.20.80">
    <property type="entry name" value="Glycosidases"/>
    <property type="match status" value="2"/>
</dbReference>
<gene>
    <name evidence="3" type="primary">malZ</name>
    <name evidence="3" type="ORF">GCM10017591_23910</name>
</gene>
<accession>A0A9W6HPL9</accession>
<dbReference type="CDD" id="cd11332">
    <property type="entry name" value="AmyAc_OligoGlu_TS"/>
    <property type="match status" value="1"/>
</dbReference>
<dbReference type="SMART" id="SM00642">
    <property type="entry name" value="Aamy"/>
    <property type="match status" value="1"/>
</dbReference>
<dbReference type="PANTHER" id="PTHR10357">
    <property type="entry name" value="ALPHA-AMYLASE FAMILY MEMBER"/>
    <property type="match status" value="1"/>
</dbReference>
<dbReference type="PANTHER" id="PTHR10357:SF179">
    <property type="entry name" value="NEUTRAL AND BASIC AMINO ACID TRANSPORT PROTEIN RBAT"/>
    <property type="match status" value="1"/>
</dbReference>
<reference evidence="3" key="2">
    <citation type="submission" date="2023-01" db="EMBL/GenBank/DDBJ databases">
        <authorList>
            <person name="Sun Q."/>
            <person name="Evtushenko L."/>
        </authorList>
    </citation>
    <scope>NUCLEOTIDE SEQUENCE</scope>
    <source>
        <strain evidence="3">VKM Ac-1940</strain>
    </source>
</reference>
<evidence type="ECO:0000313" key="3">
    <source>
        <dbReference type="EMBL" id="GLJ96328.1"/>
    </source>
</evidence>
<dbReference type="Proteomes" id="UP001142291">
    <property type="component" value="Unassembled WGS sequence"/>
</dbReference>
<keyword evidence="4" id="KW-1185">Reference proteome</keyword>
<evidence type="ECO:0000259" key="2">
    <source>
        <dbReference type="SMART" id="SM00642"/>
    </source>
</evidence>
<proteinExistence type="inferred from homology"/>
<dbReference type="SUPFAM" id="SSF51445">
    <property type="entry name" value="(Trans)glycosidases"/>
    <property type="match status" value="1"/>
</dbReference>
<dbReference type="GO" id="GO:0004556">
    <property type="term" value="F:alpha-amylase activity"/>
    <property type="evidence" value="ECO:0007669"/>
    <property type="project" value="TreeGrafter"/>
</dbReference>
<dbReference type="AlphaFoldDB" id="A0A9W6HPL9"/>
<evidence type="ECO:0000256" key="1">
    <source>
        <dbReference type="ARBA" id="ARBA00008061"/>
    </source>
</evidence>
<feature type="domain" description="Glycosyl hydrolase family 13 catalytic" evidence="2">
    <location>
        <begin position="39"/>
        <end position="444"/>
    </location>
</feature>
<sequence length="587" mass="64358">MIREDTTTSGIGMTLLEPRVVTDTTSPAPAWWQDAVVYQVYLRSFRDSDGDGIGDLRGLLAGLADIAALGCDAIWLNPCYVSPQADHGYDIADYRAIDPAYGTLEDFDAVVAEAHRLRIRVLMDMVANHCSVQHAWFQAALAAGPGSRERRRFHFAAGTGVDGEIPPNNWLSVFGGAAWTRIVEADGRPGEWYLHSFDSAQPDLNWRNADVAEDFRDVMRFWFDRGVDGFRIDVAHGHVKALGLPDWPGADDGTGGHNAAMWDQPEVHEIYRDWRAVGDAYPGPKYFVGEVWVPAPSRLADYLRADELHQAFCFDLLVQPWDAARLRAAIISGLASSENPPAWTLSNHDVHRTVTRYGQEQAGEPVDPSDMISAARRTGPVDLDRGTRRAAAAAALLLALPGTAYLYQGEELGLPEVFELPAASRQDPIWVRSGGAQLGRDGCRVPLPWDDGSPDFGFGWGTSPAWLPQPAWFGRYARTVQDADADSMLSTYRTLIRLRRERFEPSDLLVWLDTGSDDVLAFTRGRTLCVVNTGSTEFRLPAAWGAGERLLATAPASIGIVAADSAAWHAVPVTDFSSAPTSPECNR</sequence>
<dbReference type="Gene3D" id="3.90.400.10">
    <property type="entry name" value="Oligo-1,6-glucosidase, Domain 2"/>
    <property type="match status" value="1"/>
</dbReference>
<comment type="caution">
    <text evidence="3">The sequence shown here is derived from an EMBL/GenBank/DDBJ whole genome shotgun (WGS) entry which is preliminary data.</text>
</comment>
<dbReference type="GO" id="GO:0009313">
    <property type="term" value="P:oligosaccharide catabolic process"/>
    <property type="evidence" value="ECO:0007669"/>
    <property type="project" value="TreeGrafter"/>
</dbReference>
<dbReference type="Pfam" id="PF00128">
    <property type="entry name" value="Alpha-amylase"/>
    <property type="match status" value="1"/>
</dbReference>
<dbReference type="InterPro" id="IPR006047">
    <property type="entry name" value="GH13_cat_dom"/>
</dbReference>
<evidence type="ECO:0000313" key="4">
    <source>
        <dbReference type="Proteomes" id="UP001142291"/>
    </source>
</evidence>
<protein>
    <submittedName>
        <fullName evidence="3">Alpha-glucosidase</fullName>
    </submittedName>
</protein>
<reference evidence="3" key="1">
    <citation type="journal article" date="2014" name="Int. J. Syst. Evol. Microbiol.">
        <title>Complete genome sequence of Corynebacterium casei LMG S-19264T (=DSM 44701T), isolated from a smear-ripened cheese.</title>
        <authorList>
            <consortium name="US DOE Joint Genome Institute (JGI-PGF)"/>
            <person name="Walter F."/>
            <person name="Albersmeier A."/>
            <person name="Kalinowski J."/>
            <person name="Ruckert C."/>
        </authorList>
    </citation>
    <scope>NUCLEOTIDE SEQUENCE</scope>
    <source>
        <strain evidence="3">VKM Ac-1940</strain>
    </source>
</reference>
<dbReference type="InterPro" id="IPR017853">
    <property type="entry name" value="GH"/>
</dbReference>
<name>A0A9W6HPL9_9MICO</name>
<organism evidence="3 4">
    <name type="scientific">Microbacterium dextranolyticum</name>
    <dbReference type="NCBI Taxonomy" id="36806"/>
    <lineage>
        <taxon>Bacteria</taxon>
        <taxon>Bacillati</taxon>
        <taxon>Actinomycetota</taxon>
        <taxon>Actinomycetes</taxon>
        <taxon>Micrococcales</taxon>
        <taxon>Microbacteriaceae</taxon>
        <taxon>Microbacterium</taxon>
    </lineage>
</organism>